<dbReference type="EMBL" id="AJAK01000031">
    <property type="protein sequence ID" value="EOH71930.1"/>
    <property type="molecule type" value="Genomic_DNA"/>
</dbReference>
<dbReference type="Pfam" id="PF17802">
    <property type="entry name" value="SpaA"/>
    <property type="match status" value="2"/>
</dbReference>
<name>R2QJU6_9ENTE</name>
<dbReference type="Proteomes" id="UP000014148">
    <property type="component" value="Unassembled WGS sequence"/>
</dbReference>
<evidence type="ECO:0000259" key="3">
    <source>
        <dbReference type="Pfam" id="PF16555"/>
    </source>
</evidence>
<evidence type="ECO:0000256" key="1">
    <source>
        <dbReference type="SAM" id="Phobius"/>
    </source>
</evidence>
<dbReference type="PATRIC" id="fig|1158601.3.peg.4182"/>
<dbReference type="InterPro" id="IPR013783">
    <property type="entry name" value="Ig-like_fold"/>
</dbReference>
<feature type="transmembrane region" description="Helical" evidence="1">
    <location>
        <begin position="493"/>
        <end position="511"/>
    </location>
</feature>
<evidence type="ECO:0000313" key="7">
    <source>
        <dbReference type="Proteomes" id="UP000013783"/>
    </source>
</evidence>
<keyword evidence="1" id="KW-0812">Transmembrane</keyword>
<dbReference type="InterPro" id="IPR041033">
    <property type="entry name" value="SpaA_PFL_dom_1"/>
</dbReference>
<dbReference type="InterPro" id="IPR032364">
    <property type="entry name" value="GramPos_pilinD1_N"/>
</dbReference>
<sequence>MKMKHLLSLLLVCMVGIFWTQTADAAGAETQVHLHKRLFVNQEAPSQINQGGEVGNAALLKDSYGVNDSTFAIFEVGEYLRRLNPNLDQAKEMLADEATVLRSELEILATPGHAELTAMQDRYQGIKFVQTKKTATGSFNDSTGNMVTEDGLLTVSLKADKQQIYLIAELDSGDSLPVDQAGLSNYLVLDSGLFTAGTTHVYTKNKGYVREPYFVKMAKESDGSTRPLAGASFVLSKNENGEKFYLRTTAGSVSDWLSEKEISDSPLKDSRVKKMVSDQEGIVRTNLGLKSGRYLFEEVATAEGYEISEQARQITVEIPKDQRQLILINGTEVGALTQKDKLPVVYNQRVAGKKNFQKVDEKSGEALKDANFVVSNKDTHYLTKQKQWVTADYGNTHPEELLLLTSNDQGIFELADMEYGSYSLLEVKAPEGYFLPENHFIDFEINEASGGTKEPLKIVNKKGENRELPTTRTSEQIAYHLPSRRLPQTGMKHSMYLLVIGFICVLAVMVIRKRIRI</sequence>
<dbReference type="NCBIfam" id="TIGR01167">
    <property type="entry name" value="LPXTG_anchor"/>
    <property type="match status" value="1"/>
</dbReference>
<dbReference type="RefSeq" id="WP_010742985.1">
    <property type="nucleotide sequence ID" value="NZ_KB946253.1"/>
</dbReference>
<reference evidence="5 7" key="1">
    <citation type="submission" date="2013-02" db="EMBL/GenBank/DDBJ databases">
        <title>The Genome Sequence of Enterococcus malodoratus ATCC_43197.</title>
        <authorList>
            <consortium name="The Broad Institute Genome Sequencing Platform"/>
            <consortium name="The Broad Institute Genome Sequencing Center for Infectious Disease"/>
            <person name="Earl A.M."/>
            <person name="Gilmore M.S."/>
            <person name="Lebreton F."/>
            <person name="Walker B."/>
            <person name="Young S.K."/>
            <person name="Zeng Q."/>
            <person name="Gargeya S."/>
            <person name="Fitzgerald M."/>
            <person name="Haas B."/>
            <person name="Abouelleil A."/>
            <person name="Alvarado L."/>
            <person name="Arachchi H.M."/>
            <person name="Berlin A.M."/>
            <person name="Chapman S.B."/>
            <person name="Dewar J."/>
            <person name="Goldberg J."/>
            <person name="Griggs A."/>
            <person name="Gujja S."/>
            <person name="Hansen M."/>
            <person name="Howarth C."/>
            <person name="Imamovic A."/>
            <person name="Larimer J."/>
            <person name="McCowan C."/>
            <person name="Murphy C."/>
            <person name="Neiman D."/>
            <person name="Pearson M."/>
            <person name="Priest M."/>
            <person name="Roberts A."/>
            <person name="Saif S."/>
            <person name="Shea T."/>
            <person name="Sisk P."/>
            <person name="Sykes S."/>
            <person name="Wortman J."/>
            <person name="Nusbaum C."/>
            <person name="Birren B."/>
        </authorList>
    </citation>
    <scope>NUCLEOTIDE SEQUENCE [LARGE SCALE GENOMIC DNA]</scope>
    <source>
        <strain evidence="5 7">ATCC 43197</strain>
    </source>
</reference>
<dbReference type="Proteomes" id="UP000013783">
    <property type="component" value="Unassembled WGS sequence"/>
</dbReference>
<dbReference type="Gene3D" id="2.60.40.10">
    <property type="entry name" value="Immunoglobulins"/>
    <property type="match status" value="3"/>
</dbReference>
<dbReference type="Pfam" id="PF16555">
    <property type="entry name" value="GramPos_pilinD1"/>
    <property type="match status" value="1"/>
</dbReference>
<gene>
    <name evidence="6" type="ORF">I585_01525</name>
    <name evidence="5" type="ORF">UAI_04214</name>
</gene>
<keyword evidence="8" id="KW-1185">Reference proteome</keyword>
<reference evidence="6 8" key="2">
    <citation type="submission" date="2013-03" db="EMBL/GenBank/DDBJ databases">
        <title>The Genome Sequence of Enterococcus malodoratus ATCC_43197 (PacBio/Illumina hybrid assembly).</title>
        <authorList>
            <consortium name="The Broad Institute Genomics Platform"/>
            <consortium name="The Broad Institute Genome Sequencing Center for Infectious Disease"/>
            <person name="Earl A."/>
            <person name="Russ C."/>
            <person name="Gilmore M."/>
            <person name="Surin D."/>
            <person name="Walker B."/>
            <person name="Young S."/>
            <person name="Zeng Q."/>
            <person name="Gargeya S."/>
            <person name="Fitzgerald M."/>
            <person name="Haas B."/>
            <person name="Abouelleil A."/>
            <person name="Allen A.W."/>
            <person name="Alvarado L."/>
            <person name="Arachchi H.M."/>
            <person name="Berlin A.M."/>
            <person name="Chapman S.B."/>
            <person name="Gainer-Dewar J."/>
            <person name="Goldberg J."/>
            <person name="Griggs A."/>
            <person name="Gujja S."/>
            <person name="Hansen M."/>
            <person name="Howarth C."/>
            <person name="Imamovic A."/>
            <person name="Ireland A."/>
            <person name="Larimer J."/>
            <person name="McCowan C."/>
            <person name="Murphy C."/>
            <person name="Pearson M."/>
            <person name="Poon T.W."/>
            <person name="Priest M."/>
            <person name="Roberts A."/>
            <person name="Saif S."/>
            <person name="Shea T."/>
            <person name="Sisk P."/>
            <person name="Sykes S."/>
            <person name="Wortman J."/>
            <person name="Nusbaum C."/>
            <person name="Birren B."/>
        </authorList>
    </citation>
    <scope>NUCLEOTIDE SEQUENCE [LARGE SCALE GENOMIC DNA]</scope>
    <source>
        <strain evidence="6 8">ATCC 43197</strain>
    </source>
</reference>
<feature type="chain" id="PRO_5004355576" evidence="2">
    <location>
        <begin position="26"/>
        <end position="517"/>
    </location>
</feature>
<protein>
    <submittedName>
        <fullName evidence="5">LPXTG-domain-containing protein cell wall anchor domain</fullName>
    </submittedName>
</protein>
<proteinExistence type="predicted"/>
<feature type="domain" description="SpaA-like prealbumin fold" evidence="4">
    <location>
        <begin position="355"/>
        <end position="449"/>
    </location>
</feature>
<dbReference type="eggNOG" id="COG4932">
    <property type="taxonomic scope" value="Bacteria"/>
</dbReference>
<organism evidence="5 7">
    <name type="scientific">Enterococcus malodoratus ATCC 43197</name>
    <dbReference type="NCBI Taxonomy" id="1158601"/>
    <lineage>
        <taxon>Bacteria</taxon>
        <taxon>Bacillati</taxon>
        <taxon>Bacillota</taxon>
        <taxon>Bacilli</taxon>
        <taxon>Lactobacillales</taxon>
        <taxon>Enterococcaceae</taxon>
        <taxon>Enterococcus</taxon>
    </lineage>
</organism>
<evidence type="ECO:0000259" key="4">
    <source>
        <dbReference type="Pfam" id="PF17802"/>
    </source>
</evidence>
<feature type="domain" description="Gram-positive pilin subunit D1 N-terminal" evidence="3">
    <location>
        <begin position="28"/>
        <end position="189"/>
    </location>
</feature>
<dbReference type="STRING" id="71451.RV07_GL000042"/>
<evidence type="ECO:0000313" key="5">
    <source>
        <dbReference type="EMBL" id="EOH71930.1"/>
    </source>
</evidence>
<evidence type="ECO:0000313" key="6">
    <source>
        <dbReference type="EMBL" id="EOT70046.1"/>
    </source>
</evidence>
<keyword evidence="2" id="KW-0732">Signal</keyword>
<keyword evidence="1" id="KW-1133">Transmembrane helix</keyword>
<feature type="signal peptide" evidence="2">
    <location>
        <begin position="1"/>
        <end position="25"/>
    </location>
</feature>
<keyword evidence="1" id="KW-0472">Membrane</keyword>
<accession>R2QJU6</accession>
<dbReference type="AlphaFoldDB" id="R2QJU6"/>
<evidence type="ECO:0000256" key="2">
    <source>
        <dbReference type="SAM" id="SignalP"/>
    </source>
</evidence>
<dbReference type="EMBL" id="ASWA01000002">
    <property type="protein sequence ID" value="EOT70046.1"/>
    <property type="molecule type" value="Genomic_DNA"/>
</dbReference>
<feature type="domain" description="SpaA-like prealbumin fold" evidence="4">
    <location>
        <begin position="216"/>
        <end position="322"/>
    </location>
</feature>
<dbReference type="OrthoDB" id="2192569at2"/>
<evidence type="ECO:0000313" key="8">
    <source>
        <dbReference type="Proteomes" id="UP000014148"/>
    </source>
</evidence>
<comment type="caution">
    <text evidence="5">The sequence shown here is derived from an EMBL/GenBank/DDBJ whole genome shotgun (WGS) entry which is preliminary data.</text>
</comment>